<dbReference type="EMBL" id="LAZR01000117">
    <property type="protein sequence ID" value="KKN89547.1"/>
    <property type="molecule type" value="Genomic_DNA"/>
</dbReference>
<protein>
    <submittedName>
        <fullName evidence="1">Uncharacterized protein</fullName>
    </submittedName>
</protein>
<evidence type="ECO:0000313" key="1">
    <source>
        <dbReference type="EMBL" id="KKN89547.1"/>
    </source>
</evidence>
<name>A0A0F9UPX3_9ZZZZ</name>
<comment type="caution">
    <text evidence="1">The sequence shown here is derived from an EMBL/GenBank/DDBJ whole genome shotgun (WGS) entry which is preliminary data.</text>
</comment>
<gene>
    <name evidence="1" type="ORF">LCGC14_0236790</name>
</gene>
<proteinExistence type="predicted"/>
<dbReference type="AlphaFoldDB" id="A0A0F9UPX3"/>
<sequence>MKKLSVSALLLVALTPSVSMANGSADVLLERGKTLEEMKFQSDKLEIQAQMAKSFQSMTEAGFIVAEDGTPIGIGDMERLAMEVRLGARKPSEPTFNPSDPFGGASPIVPMPPESGGIFGSRAPAPAEPASAAPEAVEVVTKPTEQEKAEGKKVLALAEVRSNSVLLFTNNGFEDVGIGGRVYDMRVKSIGVDSVTLDGPDGNRVLRIDWTKSVRYSDD</sequence>
<organism evidence="1">
    <name type="scientific">marine sediment metagenome</name>
    <dbReference type="NCBI Taxonomy" id="412755"/>
    <lineage>
        <taxon>unclassified sequences</taxon>
        <taxon>metagenomes</taxon>
        <taxon>ecological metagenomes</taxon>
    </lineage>
</organism>
<accession>A0A0F9UPX3</accession>
<reference evidence="1" key="1">
    <citation type="journal article" date="2015" name="Nature">
        <title>Complex archaea that bridge the gap between prokaryotes and eukaryotes.</title>
        <authorList>
            <person name="Spang A."/>
            <person name="Saw J.H."/>
            <person name="Jorgensen S.L."/>
            <person name="Zaremba-Niedzwiedzka K."/>
            <person name="Martijn J."/>
            <person name="Lind A.E."/>
            <person name="van Eijk R."/>
            <person name="Schleper C."/>
            <person name="Guy L."/>
            <person name="Ettema T.J."/>
        </authorList>
    </citation>
    <scope>NUCLEOTIDE SEQUENCE</scope>
</reference>